<dbReference type="RefSeq" id="WP_015152845.1">
    <property type="nucleotide sequence ID" value="NC_019695.1"/>
</dbReference>
<feature type="compositionally biased region" description="Polar residues" evidence="1">
    <location>
        <begin position="333"/>
        <end position="350"/>
    </location>
</feature>
<evidence type="ECO:0000313" key="3">
    <source>
        <dbReference type="Proteomes" id="UP000010384"/>
    </source>
</evidence>
<dbReference type="AlphaFoldDB" id="K9TWE4"/>
<feature type="region of interest" description="Disordered" evidence="1">
    <location>
        <begin position="333"/>
        <end position="355"/>
    </location>
</feature>
<reference evidence="2 3" key="1">
    <citation type="submission" date="2012-06" db="EMBL/GenBank/DDBJ databases">
        <title>Finished chromosome of genome of Chroococcidiopsis thermalis PCC 7203.</title>
        <authorList>
            <consortium name="US DOE Joint Genome Institute"/>
            <person name="Gugger M."/>
            <person name="Coursin T."/>
            <person name="Rippka R."/>
            <person name="Tandeau De Marsac N."/>
            <person name="Huntemann M."/>
            <person name="Wei C.-L."/>
            <person name="Han J."/>
            <person name="Detter J.C."/>
            <person name="Han C."/>
            <person name="Tapia R."/>
            <person name="Davenport K."/>
            <person name="Daligault H."/>
            <person name="Erkkila T."/>
            <person name="Gu W."/>
            <person name="Munk A.C.C."/>
            <person name="Teshima H."/>
            <person name="Xu Y."/>
            <person name="Chain P."/>
            <person name="Chen A."/>
            <person name="Krypides N."/>
            <person name="Mavromatis K."/>
            <person name="Markowitz V."/>
            <person name="Szeto E."/>
            <person name="Ivanova N."/>
            <person name="Mikhailova N."/>
            <person name="Ovchinnikova G."/>
            <person name="Pagani I."/>
            <person name="Pati A."/>
            <person name="Goodwin L."/>
            <person name="Peters L."/>
            <person name="Pitluck S."/>
            <person name="Woyke T."/>
            <person name="Kerfeld C."/>
        </authorList>
    </citation>
    <scope>NUCLEOTIDE SEQUENCE [LARGE SCALE GENOMIC DNA]</scope>
    <source>
        <strain evidence="2 3">PCC 7203</strain>
    </source>
</reference>
<organism evidence="2 3">
    <name type="scientific">Chroococcidiopsis thermalis (strain PCC 7203)</name>
    <dbReference type="NCBI Taxonomy" id="251229"/>
    <lineage>
        <taxon>Bacteria</taxon>
        <taxon>Bacillati</taxon>
        <taxon>Cyanobacteriota</taxon>
        <taxon>Cyanophyceae</taxon>
        <taxon>Chroococcidiopsidales</taxon>
        <taxon>Chroococcidiopsidaceae</taxon>
        <taxon>Chroococcidiopsis</taxon>
    </lineage>
</organism>
<dbReference type="PATRIC" id="fig|251229.3.peg.883"/>
<dbReference type="Proteomes" id="UP000010384">
    <property type="component" value="Chromosome"/>
</dbReference>
<dbReference type="eggNOG" id="ENOG502Z855">
    <property type="taxonomic scope" value="Bacteria"/>
</dbReference>
<dbReference type="KEGG" id="cthe:Chro_0748"/>
<gene>
    <name evidence="2" type="ORF">Chro_0748</name>
</gene>
<evidence type="ECO:0000313" key="2">
    <source>
        <dbReference type="EMBL" id="AFY86294.1"/>
    </source>
</evidence>
<protein>
    <submittedName>
        <fullName evidence="2">Uncharacterized protein</fullName>
    </submittedName>
</protein>
<accession>K9TWE4</accession>
<dbReference type="EMBL" id="CP003597">
    <property type="protein sequence ID" value="AFY86294.1"/>
    <property type="molecule type" value="Genomic_DNA"/>
</dbReference>
<keyword evidence="3" id="KW-1185">Reference proteome</keyword>
<dbReference type="HOGENOM" id="CLU_054017_0_0_3"/>
<sequence>MIQIITPIQYIFSSQIQAGIEAGKYVQVYRSGSIPLGMVRNSATGRFVAHAVGAVVNNSPLSPLVNASEFAMGAAQMYQMHQGFSAVQAGLNTLQTSVGVLQATTAVIGVGVAANLAISAVNLYQTLKLREDVKQLRLEVRDGFIDLKQVLKNQSAEIIQQIEQVAQNVEYRHHRTILVQAYGRFVQALICIRDALKLVDINMRNADIVSARGMLLQALADYNNPLLYEQTCPVGQLRRKECAWAIDQAITTTYQIQGAYEVVSDRLANLQNQIRHDTVNIIDACETEDKLDFIFPEIKRLHDHDLVVLNSWQHHVDWRRSLSPEEEKLLSSANFSDSDTYNTENNQKIGTSPLPPEQKIYEELKQKSHPLSLRDQLRFMMQTELRREAETYISLQAPLSGYKALVPANLQQASHMTIANLYWYFQARDESTATVEA</sequence>
<evidence type="ECO:0000256" key="1">
    <source>
        <dbReference type="SAM" id="MobiDB-lite"/>
    </source>
</evidence>
<proteinExistence type="predicted"/>
<dbReference type="InParanoid" id="K9TWE4"/>
<name>K9TWE4_CHRTP</name>
<dbReference type="STRING" id="251229.Chro_0748"/>